<dbReference type="Proteomes" id="UP001290861">
    <property type="component" value="Unassembled WGS sequence"/>
</dbReference>
<evidence type="ECO:0000313" key="5">
    <source>
        <dbReference type="Proteomes" id="UP001290861"/>
    </source>
</evidence>
<protein>
    <recommendedName>
        <fullName evidence="3">Sortilin N-terminal domain-containing protein</fullName>
    </recommendedName>
</protein>
<evidence type="ECO:0000313" key="4">
    <source>
        <dbReference type="EMBL" id="MDZ8117577.1"/>
    </source>
</evidence>
<evidence type="ECO:0000256" key="2">
    <source>
        <dbReference type="SAM" id="SignalP"/>
    </source>
</evidence>
<dbReference type="CDD" id="cd15482">
    <property type="entry name" value="Sialidase_non-viral"/>
    <property type="match status" value="2"/>
</dbReference>
<dbReference type="InterPro" id="IPR015943">
    <property type="entry name" value="WD40/YVTN_repeat-like_dom_sf"/>
</dbReference>
<dbReference type="Pfam" id="PF15902">
    <property type="entry name" value="Sortilin-Vps10"/>
    <property type="match status" value="1"/>
</dbReference>
<dbReference type="PANTHER" id="PTHR43739:SF5">
    <property type="entry name" value="EXO-ALPHA-SIALIDASE"/>
    <property type="match status" value="1"/>
</dbReference>
<feature type="chain" id="PRO_5046984156" description="Sortilin N-terminal domain-containing protein" evidence="2">
    <location>
        <begin position="20"/>
        <end position="1167"/>
    </location>
</feature>
<dbReference type="SUPFAM" id="SSF110296">
    <property type="entry name" value="Oligoxyloglucan reducing end-specific cellobiohydrolase"/>
    <property type="match status" value="2"/>
</dbReference>
<comment type="caution">
    <text evidence="4">The sequence shown here is derived from an EMBL/GenBank/DDBJ whole genome shotgun (WGS) entry which is preliminary data.</text>
</comment>
<keyword evidence="2" id="KW-0732">Signal</keyword>
<feature type="signal peptide" evidence="2">
    <location>
        <begin position="1"/>
        <end position="19"/>
    </location>
</feature>
<sequence length="1167" mass="128815">MKTVSLAFLSVMICVDVLAQVIWSEDFEGAAVGETSGNNQTLAGTVVQTANTGSGVIVDAATDASAATAFTLASGRFLRLSTGDNAFSALRSSSKLTFDRLSPTNTYVFSFDIYIPVELGVAVGDIQPRFKLSDVGGNGPTDSSLATLSAGQHHIEYTGTIDDFIGTDVNEAYPFIGIDQNSTVLNNYLYIDNIYFELAPEGVMPLPSLNTAWFDTLKSEVVLSSPLVKWQHFGPGMSGYIDKFWINNGDPDCMYDQLDMGNGHVTLNRGEYWHTYKDTDGNGLPGGITGIEFSYQNPDFGLMMAKEGIYSTTNRGLNWDFVLDIESNNSQMHSVLTVDPNNDQVWYIGAGQHWMIKSTHWTKDGLHYSNDGNYSAGYIRKSIDGGLTWSKINFPNGDEDFSKIVVDPRNSDVVFAACQYGLFKSTDGGANWTLLSGGGLTANPPRDLGFYYDGADEFLLYYLAVTGYEISGSEIQTTGGIYRSADGGASWENLTGDLGIDLSQISSWGYRDKFRRAVLWWNKLTMSYNDFYAAYDEPTNTFSQFTRIAVDPTNKDRIYLSHNYKHDYAFPPGNIWMTENGGTNWFAAAREGQYWVNGVDSDYWNARAIQPMGANVQMAHVHREHYEHDNTQSGPRFVFCNQLGEVYTCFAQQMMRSTDHGETWKQIDDDETVPGSGHWVGRGNSNLPGETFCLETATPGTYLWGSGEHGLWRNTDDGDLVYPGAIAVEQLTGQSISDNSALSISTIASDPQNRNHVYMIPFRQDYKGQLLFSDNGGDTWNSVSALISFPGGNDVLNFRSLMIDHQNSDQIYFCIPFSEWARWSGNFVNNGRQFGDGSDAFPHGIYKSTDGGLSFSTITNGLPAGCSVYRMAMDPADSQTIFAALNETHNGLAGGLYKTTNGGANWQSVDIPPGIRSVNNVKFHSNGNIYIACGDYNGTTGGGYVSQDGGATWHLLFDMPYLRYFEASEADPDVVVACVHKNTLVGQRNPGGYVSVNGGANWFKINNRHGQPDGIRKIQPDPHDPDILWMCLHGTGFFRADISGLRTETAPEPLFWDWMKEQDQKSMFADFDADSFDSREEYIIGSDPADTTSAFTIALSSGIGAQNGSEVLFETTENRLYDIDVSEDLLSGWDVWKENIPGTGNTVIIEDPEVVTNRFYRVRVKLD</sequence>
<dbReference type="InterPro" id="IPR052025">
    <property type="entry name" value="Xyloglucanase_GH74"/>
</dbReference>
<dbReference type="Gene3D" id="2.130.10.10">
    <property type="entry name" value="YVTN repeat-like/Quinoprotein amine dehydrogenase"/>
    <property type="match status" value="5"/>
</dbReference>
<organism evidence="4 5">
    <name type="scientific">Pontiella agarivorans</name>
    <dbReference type="NCBI Taxonomy" id="3038953"/>
    <lineage>
        <taxon>Bacteria</taxon>
        <taxon>Pseudomonadati</taxon>
        <taxon>Kiritimatiellota</taxon>
        <taxon>Kiritimatiellia</taxon>
        <taxon>Kiritimatiellales</taxon>
        <taxon>Pontiellaceae</taxon>
        <taxon>Pontiella</taxon>
    </lineage>
</organism>
<evidence type="ECO:0000256" key="1">
    <source>
        <dbReference type="ARBA" id="ARBA00022737"/>
    </source>
</evidence>
<dbReference type="RefSeq" id="WP_322607378.1">
    <property type="nucleotide sequence ID" value="NZ_JARVCO010000002.1"/>
</dbReference>
<dbReference type="InterPro" id="IPR031778">
    <property type="entry name" value="Sortilin_N"/>
</dbReference>
<evidence type="ECO:0000259" key="3">
    <source>
        <dbReference type="Pfam" id="PF15902"/>
    </source>
</evidence>
<feature type="domain" description="Sortilin N-terminal" evidence="3">
    <location>
        <begin position="845"/>
        <end position="982"/>
    </location>
</feature>
<keyword evidence="1" id="KW-0677">Repeat</keyword>
<accession>A0ABU5MTV0</accession>
<reference evidence="4 5" key="1">
    <citation type="journal article" date="2024" name="Appl. Environ. Microbiol.">
        <title>Pontiella agarivorans sp. nov., a novel marine anaerobic bacterium capable of degrading macroalgal polysaccharides and fixing nitrogen.</title>
        <authorList>
            <person name="Liu N."/>
            <person name="Kivenson V."/>
            <person name="Peng X."/>
            <person name="Cui Z."/>
            <person name="Lankiewicz T.S."/>
            <person name="Gosselin K.M."/>
            <person name="English C.J."/>
            <person name="Blair E.M."/>
            <person name="O'Malley M.A."/>
            <person name="Valentine D.L."/>
        </authorList>
    </citation>
    <scope>NUCLEOTIDE SEQUENCE [LARGE SCALE GENOMIC DNA]</scope>
    <source>
        <strain evidence="4 5">NLcol2</strain>
    </source>
</reference>
<proteinExistence type="predicted"/>
<keyword evidence="5" id="KW-1185">Reference proteome</keyword>
<dbReference type="PANTHER" id="PTHR43739">
    <property type="entry name" value="XYLOGLUCANASE (EUROFUNG)"/>
    <property type="match status" value="1"/>
</dbReference>
<gene>
    <name evidence="4" type="ORF">P9H32_02980</name>
</gene>
<dbReference type="EMBL" id="JARVCO010000002">
    <property type="protein sequence ID" value="MDZ8117577.1"/>
    <property type="molecule type" value="Genomic_DNA"/>
</dbReference>
<name>A0ABU5MTV0_9BACT</name>